<comment type="caution">
    <text evidence="1">The sequence shown here is derived from an EMBL/GenBank/DDBJ whole genome shotgun (WGS) entry which is preliminary data.</text>
</comment>
<dbReference type="AlphaFoldDB" id="A0A6V8L7P5"/>
<gene>
    <name evidence="1" type="ORF">Prum_037980</name>
</gene>
<organism evidence="1 2">
    <name type="scientific">Phytohabitans rumicis</name>
    <dbReference type="NCBI Taxonomy" id="1076125"/>
    <lineage>
        <taxon>Bacteria</taxon>
        <taxon>Bacillati</taxon>
        <taxon>Actinomycetota</taxon>
        <taxon>Actinomycetes</taxon>
        <taxon>Micromonosporales</taxon>
        <taxon>Micromonosporaceae</taxon>
    </lineage>
</organism>
<evidence type="ECO:0008006" key="3">
    <source>
        <dbReference type="Google" id="ProtNLM"/>
    </source>
</evidence>
<evidence type="ECO:0000313" key="1">
    <source>
        <dbReference type="EMBL" id="GFJ90156.1"/>
    </source>
</evidence>
<accession>A0A6V8L7P5</accession>
<dbReference type="EMBL" id="BLPG01000001">
    <property type="protein sequence ID" value="GFJ90156.1"/>
    <property type="molecule type" value="Genomic_DNA"/>
</dbReference>
<keyword evidence="2" id="KW-1185">Reference proteome</keyword>
<sequence length="404" mass="45134">MLVVGNPPWVTNAQLTRLDSNNRPERVNIKNLAGMDALTGASNFDIAEFIWLKLISELRSHRPVISLLCKTQVARNVLEHSWRIGLPISSASLRLIDAKKWFAAAVDACLLTIEVGAEGQGGADQVCDLYDTLESVDPARRFGMVDGRLVADLDAYERARYLDGECPVEWRQGMKHDAASVMELPSDRIVDVEDDYVYPLLKGTDVFRSKLDPRRRVIVPQRALGEDTRLLERDAPRLWGYLSKNADVLDGRKSSIYRNRPRFCIFGIGDYSFAPYKIAVSGLHKSASFRAVGPVAGKPVFFDDTCYLLPFHDPAEAGIVAALLATDEAEGFFQSLAFWDAKRPITKKLLKRIDLLALAERVDEQELALGAQKFVAQLGAAVPDDEVLAVVAELKRRWRVNRRP</sequence>
<name>A0A6V8L7P5_9ACTN</name>
<reference evidence="1 2" key="1">
    <citation type="submission" date="2020-03" db="EMBL/GenBank/DDBJ databases">
        <title>Whole genome shotgun sequence of Phytohabitans rumicis NBRC 108638.</title>
        <authorList>
            <person name="Komaki H."/>
            <person name="Tamura T."/>
        </authorList>
    </citation>
    <scope>NUCLEOTIDE SEQUENCE [LARGE SCALE GENOMIC DNA]</scope>
    <source>
        <strain evidence="1 2">NBRC 108638</strain>
    </source>
</reference>
<evidence type="ECO:0000313" key="2">
    <source>
        <dbReference type="Proteomes" id="UP000482960"/>
    </source>
</evidence>
<proteinExistence type="predicted"/>
<reference evidence="1 2" key="2">
    <citation type="submission" date="2020-03" db="EMBL/GenBank/DDBJ databases">
        <authorList>
            <person name="Ichikawa N."/>
            <person name="Kimura A."/>
            <person name="Kitahashi Y."/>
            <person name="Uohara A."/>
        </authorList>
    </citation>
    <scope>NUCLEOTIDE SEQUENCE [LARGE SCALE GENOMIC DNA]</scope>
    <source>
        <strain evidence="1 2">NBRC 108638</strain>
    </source>
</reference>
<dbReference type="Proteomes" id="UP000482960">
    <property type="component" value="Unassembled WGS sequence"/>
</dbReference>
<protein>
    <recommendedName>
        <fullName evidence="3">SAM-dependent methyltransferase</fullName>
    </recommendedName>
</protein>